<evidence type="ECO:0000256" key="1">
    <source>
        <dbReference type="SAM" id="MobiDB-lite"/>
    </source>
</evidence>
<protein>
    <submittedName>
        <fullName evidence="2">Nucleic acid binding protein</fullName>
    </submittedName>
</protein>
<dbReference type="GO" id="GO:0003676">
    <property type="term" value="F:nucleic acid binding"/>
    <property type="evidence" value="ECO:0007669"/>
    <property type="project" value="InterPro"/>
</dbReference>
<dbReference type="EMBL" id="PQIB02000015">
    <property type="protein sequence ID" value="RLM64273.1"/>
    <property type="molecule type" value="Genomic_DNA"/>
</dbReference>
<comment type="caution">
    <text evidence="2">The sequence shown here is derived from an EMBL/GenBank/DDBJ whole genome shotgun (WGS) entry which is preliminary data.</text>
</comment>
<dbReference type="SUPFAM" id="SSF54928">
    <property type="entry name" value="RNA-binding domain, RBD"/>
    <property type="match status" value="1"/>
</dbReference>
<dbReference type="InterPro" id="IPR035979">
    <property type="entry name" value="RBD_domain_sf"/>
</dbReference>
<dbReference type="Proteomes" id="UP000275267">
    <property type="component" value="Unassembled WGS sequence"/>
</dbReference>
<accession>A0A3L6PTB5</accession>
<dbReference type="STRING" id="4540.A0A3L6PTB5"/>
<feature type="region of interest" description="Disordered" evidence="1">
    <location>
        <begin position="154"/>
        <end position="180"/>
    </location>
</feature>
<evidence type="ECO:0000313" key="3">
    <source>
        <dbReference type="Proteomes" id="UP000275267"/>
    </source>
</evidence>
<organism evidence="2 3">
    <name type="scientific">Panicum miliaceum</name>
    <name type="common">Proso millet</name>
    <name type="synonym">Broomcorn millet</name>
    <dbReference type="NCBI Taxonomy" id="4540"/>
    <lineage>
        <taxon>Eukaryota</taxon>
        <taxon>Viridiplantae</taxon>
        <taxon>Streptophyta</taxon>
        <taxon>Embryophyta</taxon>
        <taxon>Tracheophyta</taxon>
        <taxon>Spermatophyta</taxon>
        <taxon>Magnoliopsida</taxon>
        <taxon>Liliopsida</taxon>
        <taxon>Poales</taxon>
        <taxon>Poaceae</taxon>
        <taxon>PACMAD clade</taxon>
        <taxon>Panicoideae</taxon>
        <taxon>Panicodae</taxon>
        <taxon>Paniceae</taxon>
        <taxon>Panicinae</taxon>
        <taxon>Panicum</taxon>
        <taxon>Panicum sect. Panicum</taxon>
    </lineage>
</organism>
<gene>
    <name evidence="2" type="ORF">C2845_PM16G04110</name>
</gene>
<name>A0A3L6PTB5_PANMI</name>
<proteinExistence type="predicted"/>
<dbReference type="OrthoDB" id="446113at2759"/>
<dbReference type="AlphaFoldDB" id="A0A3L6PTB5"/>
<evidence type="ECO:0000313" key="2">
    <source>
        <dbReference type="EMBL" id="RLM64273.1"/>
    </source>
</evidence>
<sequence>MARQPHPIIPCAHTTYRGRFLPPLTSRDFSPLRLGADASYAHLLRRWPEAPSNKGVDGLRLMRPSPSPVARGSCSRVLRRARRSCTGGLLLLPASNLFVKQFAPPASVTPPSAGSGGNGAEDNRMIWVGDLQYWMDENYLHSCFGPSGEVRSFSLPEPAPPPTRPYPYRNSRIQLGLPHG</sequence>
<reference evidence="3" key="1">
    <citation type="journal article" date="2019" name="Nat. Commun.">
        <title>The genome of broomcorn millet.</title>
        <authorList>
            <person name="Zou C."/>
            <person name="Miki D."/>
            <person name="Li D."/>
            <person name="Tang Q."/>
            <person name="Xiao L."/>
            <person name="Rajput S."/>
            <person name="Deng P."/>
            <person name="Jia W."/>
            <person name="Huang R."/>
            <person name="Zhang M."/>
            <person name="Sun Y."/>
            <person name="Hu J."/>
            <person name="Fu X."/>
            <person name="Schnable P.S."/>
            <person name="Li F."/>
            <person name="Zhang H."/>
            <person name="Feng B."/>
            <person name="Zhu X."/>
            <person name="Liu R."/>
            <person name="Schnable J.C."/>
            <person name="Zhu J.-K."/>
            <person name="Zhang H."/>
        </authorList>
    </citation>
    <scope>NUCLEOTIDE SEQUENCE [LARGE SCALE GENOMIC DNA]</scope>
</reference>
<keyword evidence="3" id="KW-1185">Reference proteome</keyword>